<proteinExistence type="predicted"/>
<feature type="region of interest" description="Disordered" evidence="12">
    <location>
        <begin position="1"/>
        <end position="100"/>
    </location>
</feature>
<feature type="domain" description="RCK N-terminal" evidence="16">
    <location>
        <begin position="911"/>
        <end position="1022"/>
    </location>
</feature>
<dbReference type="InterPro" id="IPR047871">
    <property type="entry name" value="K_chnl_Slo-like"/>
</dbReference>
<dbReference type="GO" id="GO:0015271">
    <property type="term" value="F:outward rectifier potassium channel activity"/>
    <property type="evidence" value="ECO:0007669"/>
    <property type="project" value="TreeGrafter"/>
</dbReference>
<keyword evidence="6" id="KW-0630">Potassium</keyword>
<keyword evidence="5" id="KW-0631">Potassium channel</keyword>
<keyword evidence="9 13" id="KW-0472">Membrane</keyword>
<evidence type="ECO:0000256" key="12">
    <source>
        <dbReference type="SAM" id="MobiDB-lite"/>
    </source>
</evidence>
<name>A0AAD5JZG7_9FUNG</name>
<sequence>MLYTGRSKVSQLGTTSYFDLQQQQQPDEEDDEESALYIKRNLIYGTTEETTTTSASNTAPLLSSTTSSSPPSSPPPPPTMQSSGRCSRSGKREKLLHQQQQQNNSAFILDDFVLPALDPNAQEVTAATKSSMALPSASSSSLSYAKEQSFHHSWFMRKRKKPAQVNLSTIRSNYRICRKRARDDNPKVYGFIDDIKQYFQFDAYISMIQSILWANQTIVLFVNLDLLVDLLLCCAYLREIIQGYDIGLTPYWLFKNRSYDLWVFCQILSLWNIGSFAIRFLISRSPCSVLISFRGLIELLTSVPLLVSKFLPHGQYIYVPYFLRSWVCVLRTKSALKIKVTLRMTDKPVDAINYKQIYLVGMTLTLLFNGMAAFQYTEAIFGGNHYSVLDSLYFVFVTLSTVGYGDITPIAATSRAVIMLLICITVAVIPGLVSDFMETMQKRDAEGSVVEKGTQPFILIVGSFTAEQAKDTLDGFLNMDNIDGKLSVVFLDTKPITDDLKLLGRNSVWGHRVQFLHSTCLNDKALQRANARYAQAIFTLSDLNAPNPMKEDEHNTVRLWSLYCYTARYDVPIYSYNLSPSTAIYQKVAKEVICTRQFNQYLLALNCRCRGASTLLTNLLHQREPLNDYDLPWEAQYDDGSCNEIYTAPASACIVGISFCHAAWILYNENQVILFAVKAYIPEQDRHEIILNPSYQNSHIIKETDLCFYIAQSLREIHDIDTLSPLYVWQMVRLRTAYSQQQQENYNIGSMTHHHVQQQQQQQQQQMTTTTTPPPYPSSSSSSSSSSSDDSSSSSNSKPPPPSKKRYQITRLPSASRSLLIGISGGGAALNISKLPYGRYNTSSGTLHDNISSNSMNDEGISSEDDDDEDEESDDNDEDIHSTRTGASLTCYLLEEPAKLSDAIIQSAIGMHQHVLVCMHEEFINLFKFIYNLRSPHLRPEELQDIIILCNELPSEKEFEMISNFPRVYIMEGNCRQPDDLHRAGIKRAKQVVVMSEKDAPELQGASADSAAIMTSHIIHLLLHGRRITPYIIVNLVERSNIKFMHLLQGKQVDEEVDVFYTPAYAAGDVVADSLISNVLLSQSYYKPDIVKVIKALSGMPPSIVSDTTSNISAQRRSTSSRHSKHVNNSKINNNTNNNHINNSTNTSCWRPTSHHQHSNDLDNLFEEYRTQKNATVTSSRLSSIPVPNLFVGQAFSHLYESLLLDQGVLALGLLRAPDNVTFGNELPFVYSNPVPSLILRATDFVYVLAQPGWMFTSSTK</sequence>
<reference evidence="17" key="2">
    <citation type="submission" date="2023-02" db="EMBL/GenBank/DDBJ databases">
        <authorList>
            <consortium name="DOE Joint Genome Institute"/>
            <person name="Mondo S.J."/>
            <person name="Chang Y."/>
            <person name="Wang Y."/>
            <person name="Ahrendt S."/>
            <person name="Andreopoulos W."/>
            <person name="Barry K."/>
            <person name="Beard J."/>
            <person name="Benny G.L."/>
            <person name="Blankenship S."/>
            <person name="Bonito G."/>
            <person name="Cuomo C."/>
            <person name="Desiro A."/>
            <person name="Gervers K.A."/>
            <person name="Hundley H."/>
            <person name="Kuo A."/>
            <person name="LaButti K."/>
            <person name="Lang B.F."/>
            <person name="Lipzen A."/>
            <person name="O'Donnell K."/>
            <person name="Pangilinan J."/>
            <person name="Reynolds N."/>
            <person name="Sandor L."/>
            <person name="Smith M.W."/>
            <person name="Tsang A."/>
            <person name="Grigoriev I.V."/>
            <person name="Stajich J.E."/>
            <person name="Spatafora J.W."/>
        </authorList>
    </citation>
    <scope>NUCLEOTIDE SEQUENCE</scope>
    <source>
        <strain evidence="17">RSA 2281</strain>
    </source>
</reference>
<dbReference type="InterPro" id="IPR013099">
    <property type="entry name" value="K_chnl_dom"/>
</dbReference>
<keyword evidence="2" id="KW-0813">Transport</keyword>
<evidence type="ECO:0000256" key="4">
    <source>
        <dbReference type="ARBA" id="ARBA00022692"/>
    </source>
</evidence>
<feature type="compositionally biased region" description="Low complexity" evidence="12">
    <location>
        <begin position="1129"/>
        <end position="1141"/>
    </location>
</feature>
<evidence type="ECO:0000259" key="14">
    <source>
        <dbReference type="Pfam" id="PF03493"/>
    </source>
</evidence>
<evidence type="ECO:0000256" key="8">
    <source>
        <dbReference type="ARBA" id="ARBA00023065"/>
    </source>
</evidence>
<feature type="transmembrane region" description="Helical" evidence="13">
    <location>
        <begin position="386"/>
        <end position="404"/>
    </location>
</feature>
<feature type="transmembrane region" description="Helical" evidence="13">
    <location>
        <begin position="217"/>
        <end position="241"/>
    </location>
</feature>
<feature type="domain" description="Calcium-activated potassium channel BK alpha subunit" evidence="14">
    <location>
        <begin position="590"/>
        <end position="677"/>
    </location>
</feature>
<feature type="transmembrane region" description="Helical" evidence="13">
    <location>
        <begin position="357"/>
        <end position="374"/>
    </location>
</feature>
<keyword evidence="18" id="KW-1185">Reference proteome</keyword>
<keyword evidence="8" id="KW-0406">Ion transport</keyword>
<evidence type="ECO:0000256" key="10">
    <source>
        <dbReference type="ARBA" id="ARBA00023303"/>
    </source>
</evidence>
<organism evidence="17 18">
    <name type="scientific">Phascolomyces articulosus</name>
    <dbReference type="NCBI Taxonomy" id="60185"/>
    <lineage>
        <taxon>Eukaryota</taxon>
        <taxon>Fungi</taxon>
        <taxon>Fungi incertae sedis</taxon>
        <taxon>Mucoromycota</taxon>
        <taxon>Mucoromycotina</taxon>
        <taxon>Mucoromycetes</taxon>
        <taxon>Mucorales</taxon>
        <taxon>Lichtheimiaceae</taxon>
        <taxon>Phascolomyces</taxon>
    </lineage>
</organism>
<evidence type="ECO:0000256" key="2">
    <source>
        <dbReference type="ARBA" id="ARBA00022448"/>
    </source>
</evidence>
<feature type="region of interest" description="Disordered" evidence="12">
    <location>
        <begin position="844"/>
        <end position="882"/>
    </location>
</feature>
<protein>
    <submittedName>
        <fullName evidence="17">Uncharacterized protein</fullName>
    </submittedName>
</protein>
<feature type="compositionally biased region" description="Low complexity" evidence="12">
    <location>
        <begin position="778"/>
        <end position="797"/>
    </location>
</feature>
<keyword evidence="3" id="KW-0633">Potassium transport</keyword>
<evidence type="ECO:0000259" key="15">
    <source>
        <dbReference type="Pfam" id="PF07885"/>
    </source>
</evidence>
<evidence type="ECO:0000259" key="16">
    <source>
        <dbReference type="Pfam" id="PF22614"/>
    </source>
</evidence>
<dbReference type="AlphaFoldDB" id="A0AAD5JZG7"/>
<dbReference type="InterPro" id="IPR003148">
    <property type="entry name" value="RCK_N"/>
</dbReference>
<dbReference type="Pfam" id="PF22614">
    <property type="entry name" value="Slo-like_RCK"/>
    <property type="match status" value="2"/>
</dbReference>
<dbReference type="Proteomes" id="UP001209540">
    <property type="component" value="Unassembled WGS sequence"/>
</dbReference>
<evidence type="ECO:0000256" key="13">
    <source>
        <dbReference type="SAM" id="Phobius"/>
    </source>
</evidence>
<dbReference type="Gene3D" id="3.40.50.720">
    <property type="entry name" value="NAD(P)-binding Rossmann-like Domain"/>
    <property type="match status" value="1"/>
</dbReference>
<feature type="compositionally biased region" description="Polar residues" evidence="12">
    <location>
        <begin position="7"/>
        <end position="18"/>
    </location>
</feature>
<feature type="transmembrane region" description="Helical" evidence="13">
    <location>
        <begin position="416"/>
        <end position="433"/>
    </location>
</feature>
<feature type="compositionally biased region" description="Polar residues" evidence="12">
    <location>
        <begin position="1107"/>
        <end position="1118"/>
    </location>
</feature>
<feature type="compositionally biased region" description="Low complexity" evidence="12">
    <location>
        <begin position="46"/>
        <end position="70"/>
    </location>
</feature>
<dbReference type="PANTHER" id="PTHR10027">
    <property type="entry name" value="CALCIUM-ACTIVATED POTASSIUM CHANNEL ALPHA CHAIN"/>
    <property type="match status" value="1"/>
</dbReference>
<comment type="subcellular location">
    <subcellularLocation>
        <location evidence="1">Membrane</location>
        <topology evidence="1">Multi-pass membrane protein</topology>
    </subcellularLocation>
</comment>
<dbReference type="SUPFAM" id="SSF81324">
    <property type="entry name" value="Voltage-gated potassium channels"/>
    <property type="match status" value="1"/>
</dbReference>
<evidence type="ECO:0000313" key="18">
    <source>
        <dbReference type="Proteomes" id="UP001209540"/>
    </source>
</evidence>
<dbReference type="EMBL" id="JAIXMP010000044">
    <property type="protein sequence ID" value="KAI9246890.1"/>
    <property type="molecule type" value="Genomic_DNA"/>
</dbReference>
<feature type="transmembrane region" description="Helical" evidence="13">
    <location>
        <begin position="261"/>
        <end position="282"/>
    </location>
</feature>
<evidence type="ECO:0000256" key="6">
    <source>
        <dbReference type="ARBA" id="ARBA00022958"/>
    </source>
</evidence>
<comment type="caution">
    <text evidence="17">The sequence shown here is derived from an EMBL/GenBank/DDBJ whole genome shotgun (WGS) entry which is preliminary data.</text>
</comment>
<feature type="region of interest" description="Disordered" evidence="12">
    <location>
        <begin position="1107"/>
        <end position="1141"/>
    </location>
</feature>
<dbReference type="GO" id="GO:0005886">
    <property type="term" value="C:plasma membrane"/>
    <property type="evidence" value="ECO:0007669"/>
    <property type="project" value="TreeGrafter"/>
</dbReference>
<feature type="compositionally biased region" description="Basic residues" evidence="12">
    <location>
        <begin position="1119"/>
        <end position="1128"/>
    </location>
</feature>
<evidence type="ECO:0000313" key="17">
    <source>
        <dbReference type="EMBL" id="KAI9246890.1"/>
    </source>
</evidence>
<accession>A0AAD5JZG7</accession>
<feature type="compositionally biased region" description="Low complexity" evidence="12">
    <location>
        <begin position="757"/>
        <end position="771"/>
    </location>
</feature>
<evidence type="ECO:0000256" key="1">
    <source>
        <dbReference type="ARBA" id="ARBA00004141"/>
    </source>
</evidence>
<dbReference type="Gene3D" id="1.10.287.70">
    <property type="match status" value="1"/>
</dbReference>
<comment type="catalytic activity">
    <reaction evidence="11">
        <text>K(+)(in) = K(+)(out)</text>
        <dbReference type="Rhea" id="RHEA:29463"/>
        <dbReference type="ChEBI" id="CHEBI:29103"/>
    </reaction>
</comment>
<evidence type="ECO:0000256" key="11">
    <source>
        <dbReference type="ARBA" id="ARBA00034430"/>
    </source>
</evidence>
<feature type="region of interest" description="Disordered" evidence="12">
    <location>
        <begin position="752"/>
        <end position="811"/>
    </location>
</feature>
<evidence type="ECO:0000256" key="7">
    <source>
        <dbReference type="ARBA" id="ARBA00022989"/>
    </source>
</evidence>
<evidence type="ECO:0000256" key="3">
    <source>
        <dbReference type="ARBA" id="ARBA00022538"/>
    </source>
</evidence>
<feature type="compositionally biased region" description="Polar residues" evidence="12">
    <location>
        <begin position="844"/>
        <end position="857"/>
    </location>
</feature>
<reference evidence="17" key="1">
    <citation type="journal article" date="2022" name="IScience">
        <title>Evolution of zygomycete secretomes and the origins of terrestrial fungal ecologies.</title>
        <authorList>
            <person name="Chang Y."/>
            <person name="Wang Y."/>
            <person name="Mondo S."/>
            <person name="Ahrendt S."/>
            <person name="Andreopoulos W."/>
            <person name="Barry K."/>
            <person name="Beard J."/>
            <person name="Benny G.L."/>
            <person name="Blankenship S."/>
            <person name="Bonito G."/>
            <person name="Cuomo C."/>
            <person name="Desiro A."/>
            <person name="Gervers K.A."/>
            <person name="Hundley H."/>
            <person name="Kuo A."/>
            <person name="LaButti K."/>
            <person name="Lang B.F."/>
            <person name="Lipzen A."/>
            <person name="O'Donnell K."/>
            <person name="Pangilinan J."/>
            <person name="Reynolds N."/>
            <person name="Sandor L."/>
            <person name="Smith M.E."/>
            <person name="Tsang A."/>
            <person name="Grigoriev I.V."/>
            <person name="Stajich J.E."/>
            <person name="Spatafora J.W."/>
        </authorList>
    </citation>
    <scope>NUCLEOTIDE SEQUENCE</scope>
    <source>
        <strain evidence="17">RSA 2281</strain>
    </source>
</reference>
<dbReference type="Pfam" id="PF03493">
    <property type="entry name" value="BK_channel_a"/>
    <property type="match status" value="1"/>
</dbReference>
<feature type="compositionally biased region" description="Acidic residues" evidence="12">
    <location>
        <begin position="861"/>
        <end position="878"/>
    </location>
</feature>
<keyword evidence="4 13" id="KW-0812">Transmembrane</keyword>
<feature type="domain" description="RCK N-terminal" evidence="16">
    <location>
        <begin position="455"/>
        <end position="565"/>
    </location>
</feature>
<dbReference type="PANTHER" id="PTHR10027:SF10">
    <property type="entry name" value="SLOWPOKE 2, ISOFORM D"/>
    <property type="match status" value="1"/>
</dbReference>
<gene>
    <name evidence="17" type="ORF">BDA99DRAFT_609419</name>
</gene>
<dbReference type="Pfam" id="PF07885">
    <property type="entry name" value="Ion_trans_2"/>
    <property type="match status" value="1"/>
</dbReference>
<dbReference type="InterPro" id="IPR003929">
    <property type="entry name" value="K_chnl_BK_asu"/>
</dbReference>
<evidence type="ECO:0000256" key="5">
    <source>
        <dbReference type="ARBA" id="ARBA00022826"/>
    </source>
</evidence>
<feature type="domain" description="Potassium channel" evidence="15">
    <location>
        <begin position="372"/>
        <end position="441"/>
    </location>
</feature>
<evidence type="ECO:0000256" key="9">
    <source>
        <dbReference type="ARBA" id="ARBA00023136"/>
    </source>
</evidence>
<keyword evidence="10" id="KW-0407">Ion channel</keyword>
<keyword evidence="7 13" id="KW-1133">Transmembrane helix</keyword>
<dbReference type="GO" id="GO:0005228">
    <property type="term" value="F:intracellular sodium-activated potassium channel activity"/>
    <property type="evidence" value="ECO:0007669"/>
    <property type="project" value="TreeGrafter"/>
</dbReference>